<evidence type="ECO:0000259" key="6">
    <source>
        <dbReference type="PROSITE" id="PS51011"/>
    </source>
</evidence>
<feature type="domain" description="RFX-type winged-helix" evidence="7">
    <location>
        <begin position="593"/>
        <end position="670"/>
    </location>
</feature>
<dbReference type="Gene3D" id="3.30.160.60">
    <property type="entry name" value="Classic Zinc Finger"/>
    <property type="match status" value="1"/>
</dbReference>
<dbReference type="InterPro" id="IPR013087">
    <property type="entry name" value="Znf_C2H2_type"/>
</dbReference>
<feature type="domain" description="ARID" evidence="6">
    <location>
        <begin position="27"/>
        <end position="119"/>
    </location>
</feature>
<reference evidence="8" key="1">
    <citation type="submission" date="2023-06" db="EMBL/GenBank/DDBJ databases">
        <title>Genomic analysis of the entomopathogenic nematode Steinernema hermaphroditum.</title>
        <authorList>
            <person name="Schwarz E.M."/>
            <person name="Heppert J.K."/>
            <person name="Baniya A."/>
            <person name="Schwartz H.T."/>
            <person name="Tan C.-H."/>
            <person name="Antoshechkin I."/>
            <person name="Sternberg P.W."/>
            <person name="Goodrich-Blair H."/>
            <person name="Dillman A.R."/>
        </authorList>
    </citation>
    <scope>NUCLEOTIDE SEQUENCE</scope>
    <source>
        <strain evidence="8">PS9179</strain>
        <tissue evidence="8">Whole animal</tissue>
    </source>
</reference>
<dbReference type="InterPro" id="IPR016024">
    <property type="entry name" value="ARM-type_fold"/>
</dbReference>
<proteinExistence type="predicted"/>
<dbReference type="Pfam" id="PF02257">
    <property type="entry name" value="RFX_DNA_binding"/>
    <property type="match status" value="1"/>
</dbReference>
<evidence type="ECO:0000256" key="3">
    <source>
        <dbReference type="ARBA" id="ARBA00023163"/>
    </source>
</evidence>
<organism evidence="8 9">
    <name type="scientific">Steinernema hermaphroditum</name>
    <dbReference type="NCBI Taxonomy" id="289476"/>
    <lineage>
        <taxon>Eukaryota</taxon>
        <taxon>Metazoa</taxon>
        <taxon>Ecdysozoa</taxon>
        <taxon>Nematoda</taxon>
        <taxon>Chromadorea</taxon>
        <taxon>Rhabditida</taxon>
        <taxon>Tylenchina</taxon>
        <taxon>Panagrolaimomorpha</taxon>
        <taxon>Strongyloidoidea</taxon>
        <taxon>Steinernematidae</taxon>
        <taxon>Steinernema</taxon>
    </lineage>
</organism>
<dbReference type="GO" id="GO:0006325">
    <property type="term" value="P:chromatin organization"/>
    <property type="evidence" value="ECO:0007669"/>
    <property type="project" value="UniProtKB-KW"/>
</dbReference>
<keyword evidence="2" id="KW-0805">Transcription regulation</keyword>
<accession>A0AA39GTA6</accession>
<evidence type="ECO:0000313" key="8">
    <source>
        <dbReference type="EMBL" id="KAK0393188.1"/>
    </source>
</evidence>
<dbReference type="InterPro" id="IPR003150">
    <property type="entry name" value="DNA-bd_RFX"/>
</dbReference>
<keyword evidence="3" id="KW-0804">Transcription</keyword>
<dbReference type="EMBL" id="JAUCMV010000005">
    <property type="protein sequence ID" value="KAK0393188.1"/>
    <property type="molecule type" value="Genomic_DNA"/>
</dbReference>
<dbReference type="GO" id="GO:0006355">
    <property type="term" value="P:regulation of DNA-templated transcription"/>
    <property type="evidence" value="ECO:0007669"/>
    <property type="project" value="InterPro"/>
</dbReference>
<name>A0AA39GTA6_9BILA</name>
<keyword evidence="1" id="KW-0156">Chromatin regulator</keyword>
<dbReference type="SUPFAM" id="SSF46774">
    <property type="entry name" value="ARID-like"/>
    <property type="match status" value="1"/>
</dbReference>
<evidence type="ECO:0000259" key="7">
    <source>
        <dbReference type="PROSITE" id="PS51526"/>
    </source>
</evidence>
<feature type="compositionally biased region" description="Low complexity" evidence="5">
    <location>
        <begin position="681"/>
        <end position="692"/>
    </location>
</feature>
<dbReference type="InterPro" id="IPR036431">
    <property type="entry name" value="ARID_dom_sf"/>
</dbReference>
<feature type="compositionally biased region" description="Low complexity" evidence="5">
    <location>
        <begin position="895"/>
        <end position="905"/>
    </location>
</feature>
<evidence type="ECO:0008006" key="10">
    <source>
        <dbReference type="Google" id="ProtNLM"/>
    </source>
</evidence>
<dbReference type="InterPro" id="IPR011989">
    <property type="entry name" value="ARM-like"/>
</dbReference>
<feature type="compositionally biased region" description="Low complexity" evidence="5">
    <location>
        <begin position="858"/>
        <end position="868"/>
    </location>
</feature>
<evidence type="ECO:0000256" key="2">
    <source>
        <dbReference type="ARBA" id="ARBA00023015"/>
    </source>
</evidence>
<dbReference type="SMART" id="SM00355">
    <property type="entry name" value="ZnF_C2H2"/>
    <property type="match status" value="2"/>
</dbReference>
<evidence type="ECO:0000256" key="4">
    <source>
        <dbReference type="ARBA" id="ARBA00023242"/>
    </source>
</evidence>
<dbReference type="GO" id="GO:0003677">
    <property type="term" value="F:DNA binding"/>
    <property type="evidence" value="ECO:0007669"/>
    <property type="project" value="InterPro"/>
</dbReference>
<keyword evidence="4" id="KW-0539">Nucleus</keyword>
<sequence length="1594" mass="176852">MAVADRRRKRTRRCAYVDQLLDIPAKTAKTDEFYQNLNSFYRRKWGANLKLPSVDGFPFDLARLYEIVIDQGGWQKVSSNEQWGDVAAALGYNQEITVVSHAVKHIYLRYLSKYEQSEIIGEAEEADAEASLPGRNRSTRIFTYLASSDCPVSVPPINAEPINYTITQESEYGRLTKSLLSGLPNEVDFAINILTLLSHPGPRLFRVSSCPAIIPILMAHVGIFPDGEQTLSHLHKAWEEASGRDFLSFWEGSGIDDPEILRLAGFDSNDVTEGLRRDRDLFNLPVAEFSTNDPTSWRIFQILSIARNLSFEEVNRAALANSWPLIKFLLICASCDWPQLTTSSLDTLSNISYDLDITTEEMSASHHAILKLVHDCLRSCDKLKIIGAMEIIAGLCNSERNENIICEFLTPEVMATIFSQVFLKDVMVCVYTLEALYQISELGTVACEQISKHPHAIDMLVDMTTVEAVSFGPGGLSGMKVVEFNAPNVSNSQTAVSMASMAQQPFQQMDTGNGHYKSVPQRAPAPTILTNTAQRTIMSTDPNVLQHHELTSHSQQTQIAASPAFSTVSASPALPNGTMQLQGDGQSKLDVLTVRWIRKNCMPEPGCVVNRGEVYAAYVNDMRNIYKSLSGSAGMFTNTLKTCFRDVTVRPCEKAGSSYGYMIEGIRFVSSQTAVSPTNRSISNSHSPSPLSDFVDDEQDDPMTSTTVTSHHLKCDLQQAEVISPHGPVNDEESVKLDSTINAVASGKNAMNINGQPNCNGIRYKVRDCSRDMQHTTEVMESLHCDHVNGITENHSHENGLDDHEDEDVEDEMDEHDDEHDEEQEAYEEEEEEADDEEEEEVEEEEDMGADEEDDDTSSMCSESVQSSVNGMAPHSQPDIHPNGVDSVYTNGHFSTSESESTGTGIENAPTETDPSTSEEGNLLCEWDNCLRFFTKGSAMFYHCATEHINENTVQCKWPNCDSTLRSRWSMVTHIQDHHCNENSLRYAAKRRQEGDPPEVVQKPVKETPPAVYTKNAAAEAIRRHAFTYLPKDVTVGLDASDPEKAVVDLKNQKKQLSASAHGNIVAAETSDGQRAQVQRFGDKGGVATVDGHKAQLKTKEDGNEKHAFLKADGKYDLDTVARGSLKDPKDTDFLATNDRFDFKLNPSTQEKDQGEGTIAFNDKEKGKSGTYGYTITQTGKKVDAQLSAHDIGTSKRDDFTQSLFGRRSDKYHCTAETPGVSQCYDEQGRSAGKVVADKNGNTVVYNDKDVPIGTGTVRKVNDHSYEAIVSKNLFIARLKDARSRPCCKEISGQECTAPIKLANPKFSHPSERDGDGTVSLTWPDCFDMSIDVTLPPGVHINKLAMKLDVSIQPIGKLRCMDVATCGRECYYCDWCKNTRKLKLLENTDGNLCHATAERTYTLTVKLCPPPQDPEFTMCSAFSKSVWQKDYWQKEGAVDVWMKFYERGPNRAELEKQFFELIDNPLLGRPAKLGIIAEWLAANGLDQGSYTPTNSELLEYWVSKRDPDRLLACQHGVVDYEIEGAKVKTNVLFEAATTANSIPNIFKDKKCAAFEKLQEERFQADVKEYKRTSGGTSILGGLGNLFASAAGGRR</sequence>
<dbReference type="Gene3D" id="1.10.150.60">
    <property type="entry name" value="ARID DNA-binding domain"/>
    <property type="match status" value="1"/>
</dbReference>
<dbReference type="Pfam" id="PF01388">
    <property type="entry name" value="ARID"/>
    <property type="match status" value="1"/>
</dbReference>
<dbReference type="InterPro" id="IPR036388">
    <property type="entry name" value="WH-like_DNA-bd_sf"/>
</dbReference>
<dbReference type="PROSITE" id="PS00028">
    <property type="entry name" value="ZINC_FINGER_C2H2_1"/>
    <property type="match status" value="2"/>
</dbReference>
<evidence type="ECO:0000313" key="9">
    <source>
        <dbReference type="Proteomes" id="UP001175271"/>
    </source>
</evidence>
<dbReference type="Gene3D" id="1.10.10.10">
    <property type="entry name" value="Winged helix-like DNA-binding domain superfamily/Winged helix DNA-binding domain"/>
    <property type="match status" value="1"/>
</dbReference>
<dbReference type="SMART" id="SM01014">
    <property type="entry name" value="ARID"/>
    <property type="match status" value="1"/>
</dbReference>
<dbReference type="PROSITE" id="PS51526">
    <property type="entry name" value="RFX_DBD"/>
    <property type="match status" value="1"/>
</dbReference>
<dbReference type="Gene3D" id="1.25.10.10">
    <property type="entry name" value="Leucine-rich Repeat Variant"/>
    <property type="match status" value="1"/>
</dbReference>
<dbReference type="PANTHER" id="PTHR22970:SF14">
    <property type="entry name" value="AT-RICH INTERACTIVE DOMAIN-CONTAINING PROTEIN 2"/>
    <property type="match status" value="1"/>
</dbReference>
<dbReference type="PROSITE" id="PS51011">
    <property type="entry name" value="ARID"/>
    <property type="match status" value="1"/>
</dbReference>
<dbReference type="PANTHER" id="PTHR22970">
    <property type="entry name" value="AT-RICH INTERACTIVE DOMAIN-CONTAINING PROTEIN 2"/>
    <property type="match status" value="1"/>
</dbReference>
<feature type="compositionally biased region" description="Polar residues" evidence="5">
    <location>
        <begin position="910"/>
        <end position="920"/>
    </location>
</feature>
<keyword evidence="9" id="KW-1185">Reference proteome</keyword>
<dbReference type="InterPro" id="IPR052406">
    <property type="entry name" value="Chromatin_Remodeling_Comp"/>
</dbReference>
<evidence type="ECO:0000256" key="5">
    <source>
        <dbReference type="SAM" id="MobiDB-lite"/>
    </source>
</evidence>
<dbReference type="Proteomes" id="UP001175271">
    <property type="component" value="Unassembled WGS sequence"/>
</dbReference>
<feature type="compositionally biased region" description="Acidic residues" evidence="5">
    <location>
        <begin position="803"/>
        <end position="857"/>
    </location>
</feature>
<protein>
    <recommendedName>
        <fullName evidence="10">ARID domain-containing protein</fullName>
    </recommendedName>
</protein>
<feature type="region of interest" description="Disordered" evidence="5">
    <location>
        <begin position="677"/>
        <end position="706"/>
    </location>
</feature>
<gene>
    <name evidence="8" type="ORF">QR680_000090</name>
</gene>
<dbReference type="InterPro" id="IPR001606">
    <property type="entry name" value="ARID_dom"/>
</dbReference>
<comment type="caution">
    <text evidence="8">The sequence shown here is derived from an EMBL/GenBank/DDBJ whole genome shotgun (WGS) entry which is preliminary data.</text>
</comment>
<feature type="region of interest" description="Disordered" evidence="5">
    <location>
        <begin position="790"/>
        <end position="921"/>
    </location>
</feature>
<dbReference type="SMART" id="SM00501">
    <property type="entry name" value="BRIGHT"/>
    <property type="match status" value="1"/>
</dbReference>
<dbReference type="SUPFAM" id="SSF48371">
    <property type="entry name" value="ARM repeat"/>
    <property type="match status" value="1"/>
</dbReference>
<evidence type="ECO:0000256" key="1">
    <source>
        <dbReference type="ARBA" id="ARBA00022853"/>
    </source>
</evidence>
<dbReference type="CDD" id="cd16100">
    <property type="entry name" value="ARID"/>
    <property type="match status" value="1"/>
</dbReference>